<evidence type="ECO:0000259" key="2">
    <source>
        <dbReference type="Pfam" id="PF21688"/>
    </source>
</evidence>
<evidence type="ECO:0000313" key="3">
    <source>
        <dbReference type="EMBL" id="EFM64204.1"/>
    </source>
</evidence>
<accession>E0E4H6</accession>
<dbReference type="PIRSF" id="PIRSF038984">
    <property type="entry name" value="FAD_binding_protein"/>
    <property type="match status" value="1"/>
</dbReference>
<dbReference type="STRING" id="596315.HMPREF0634_1353"/>
<comment type="caution">
    <text evidence="3">The sequence shown here is derived from an EMBL/GenBank/DDBJ whole genome shotgun (WGS) entry which is preliminary data.</text>
</comment>
<dbReference type="Pfam" id="PF01494">
    <property type="entry name" value="FAD_binding_3"/>
    <property type="match status" value="1"/>
</dbReference>
<feature type="domain" description="FAD-dependent protein C-terminal" evidence="2">
    <location>
        <begin position="280"/>
        <end position="476"/>
    </location>
</feature>
<dbReference type="PANTHER" id="PTHR42842:SF3">
    <property type="entry name" value="FAD_NAD(P)-BINDING OXIDOREDUCTASE FAMILY PROTEIN"/>
    <property type="match status" value="1"/>
</dbReference>
<keyword evidence="4" id="KW-1185">Reference proteome</keyword>
<dbReference type="AlphaFoldDB" id="E0E4H6"/>
<dbReference type="Pfam" id="PF21688">
    <property type="entry name" value="FAD-depend_C"/>
    <property type="match status" value="1"/>
</dbReference>
<dbReference type="EMBL" id="ADGQ01000066">
    <property type="protein sequence ID" value="EFM64204.1"/>
    <property type="molecule type" value="Genomic_DNA"/>
</dbReference>
<dbReference type="SUPFAM" id="SSF51905">
    <property type="entry name" value="FAD/NAD(P)-binding domain"/>
    <property type="match status" value="1"/>
</dbReference>
<dbReference type="GeneID" id="84801189"/>
<dbReference type="InterPro" id="IPR028348">
    <property type="entry name" value="FAD-binding_protein"/>
</dbReference>
<dbReference type="Gene3D" id="3.30.70.2700">
    <property type="match status" value="1"/>
</dbReference>
<organism evidence="3 4">
    <name type="scientific">Peptostreptococcus stomatis DSM 17678</name>
    <dbReference type="NCBI Taxonomy" id="596315"/>
    <lineage>
        <taxon>Bacteria</taxon>
        <taxon>Bacillati</taxon>
        <taxon>Bacillota</taxon>
        <taxon>Clostridia</taxon>
        <taxon>Peptostreptococcales</taxon>
        <taxon>Peptostreptococcaceae</taxon>
        <taxon>Peptostreptococcus</taxon>
    </lineage>
</organism>
<feature type="domain" description="FAD-binding" evidence="1">
    <location>
        <begin position="98"/>
        <end position="127"/>
    </location>
</feature>
<dbReference type="InterPro" id="IPR049516">
    <property type="entry name" value="FAD-depend_C"/>
</dbReference>
<proteinExistence type="predicted"/>
<dbReference type="InterPro" id="IPR002938">
    <property type="entry name" value="FAD-bd"/>
</dbReference>
<dbReference type="PANTHER" id="PTHR42842">
    <property type="entry name" value="FAD/NAD(P)-BINDING OXIDOREDUCTASE"/>
    <property type="match status" value="1"/>
</dbReference>
<dbReference type="InterPro" id="IPR036188">
    <property type="entry name" value="FAD/NAD-bd_sf"/>
</dbReference>
<dbReference type="OrthoDB" id="9772594at2"/>
<dbReference type="GO" id="GO:0071949">
    <property type="term" value="F:FAD binding"/>
    <property type="evidence" value="ECO:0007669"/>
    <property type="project" value="InterPro"/>
</dbReference>
<gene>
    <name evidence="3" type="ORF">HMPREF0634_1353</name>
</gene>
<dbReference type="RefSeq" id="WP_007790557.1">
    <property type="nucleotide sequence ID" value="NZ_ADGQ01000066.1"/>
</dbReference>
<dbReference type="Gene3D" id="3.50.50.60">
    <property type="entry name" value="FAD/NAD(P)-binding domain"/>
    <property type="match status" value="2"/>
</dbReference>
<evidence type="ECO:0000259" key="1">
    <source>
        <dbReference type="Pfam" id="PF01494"/>
    </source>
</evidence>
<evidence type="ECO:0000313" key="4">
    <source>
        <dbReference type="Proteomes" id="UP000003244"/>
    </source>
</evidence>
<name>E0E4H6_9FIRM</name>
<dbReference type="eggNOG" id="COG2509">
    <property type="taxonomic scope" value="Bacteria"/>
</dbReference>
<sequence length="537" mass="59061">MLRVSNIKIDIDQPIDLVRSKLCKKLRIHDNDIVDYSIYKESIDARKKDQISFVYTVDVSLKSEKKVLARKPKDTVFIETNRYQDVKPGQETMKHQPLVVGAGPAGLFASLLLAQRGYRPILLERGQDVDTRTADIDKFWETGILNDRSNVQFGEGGAGTFSDGKLTTRIKDIRSEKVLREFVLAGAPEDILYSHKPHVGTDILKNVVKNIRQEIIRLGGQVRFSNQLTDINLVGDQIVSVRVNDHEDLACQDLILATGHSARDTYRMLNSRGLHMEQKPFAIGARIEHPQDLINKAQYGKFAGHERLGAADYRLTSQVENGRSVYTFCMCPGGSVIASASSQGHLVTNGMSEHARDLENANSGLLVNVTIDDYGSDHPLAGIDFQEKYEAMAFELGGSNYHAPCQLVGDFLAGRPSRGLASVRPSYRPGVKPTDLALCLPDFVVEAMRQGLVDMDKRLKGFAMPDAVLTGVETRSSAPVRINRDKSSLKSVNIGNLYPCGEGAGYAGGIVTAAVDGIKCAEKIIEKYSPLDTKNGD</sequence>
<reference evidence="3 4" key="1">
    <citation type="submission" date="2010-08" db="EMBL/GenBank/DDBJ databases">
        <authorList>
            <person name="Harkins D.M."/>
            <person name="Madupu R."/>
            <person name="Durkin A.S."/>
            <person name="Torralba M."/>
            <person name="Methe B."/>
            <person name="Sutton G.G."/>
            <person name="Nelson K.E."/>
        </authorList>
    </citation>
    <scope>NUCLEOTIDE SEQUENCE [LARGE SCALE GENOMIC DNA]</scope>
    <source>
        <strain evidence="3 4">DSM 17678</strain>
    </source>
</reference>
<protein>
    <submittedName>
        <fullName evidence="3">FAD dependent oxidoreductase</fullName>
    </submittedName>
</protein>
<dbReference type="Proteomes" id="UP000003244">
    <property type="component" value="Unassembled WGS sequence"/>
</dbReference>